<dbReference type="InterPro" id="IPR013083">
    <property type="entry name" value="Znf_RING/FYVE/PHD"/>
</dbReference>
<evidence type="ECO:0000256" key="7">
    <source>
        <dbReference type="ARBA" id="ARBA00022833"/>
    </source>
</evidence>
<dbReference type="InterPro" id="IPR045191">
    <property type="entry name" value="MBR1/2-like"/>
</dbReference>
<keyword evidence="6" id="KW-0833">Ubl conjugation pathway</keyword>
<evidence type="ECO:0000256" key="5">
    <source>
        <dbReference type="ARBA" id="ARBA00022771"/>
    </source>
</evidence>
<dbReference type="Proteomes" id="UP000594263">
    <property type="component" value="Unplaced"/>
</dbReference>
<dbReference type="SMART" id="SM00184">
    <property type="entry name" value="RING"/>
    <property type="match status" value="1"/>
</dbReference>
<keyword evidence="5 8" id="KW-0863">Zinc-finger</keyword>
<comment type="catalytic activity">
    <reaction evidence="1">
        <text>S-ubiquitinyl-[E2 ubiquitin-conjugating enzyme]-L-cysteine + [acceptor protein]-L-lysine = [E2 ubiquitin-conjugating enzyme]-L-cysteine + N(6)-ubiquitinyl-[acceptor protein]-L-lysine.</text>
        <dbReference type="EC" id="2.3.2.27"/>
    </reaction>
</comment>
<name>A0A7N0UF30_KALFE</name>
<evidence type="ECO:0000313" key="11">
    <source>
        <dbReference type="Proteomes" id="UP000594263"/>
    </source>
</evidence>
<evidence type="ECO:0000256" key="4">
    <source>
        <dbReference type="ARBA" id="ARBA00022723"/>
    </source>
</evidence>
<dbReference type="PROSITE" id="PS50089">
    <property type="entry name" value="ZF_RING_2"/>
    <property type="match status" value="1"/>
</dbReference>
<organism evidence="10 11">
    <name type="scientific">Kalanchoe fedtschenkoi</name>
    <name type="common">Lavender scallops</name>
    <name type="synonym">South American air plant</name>
    <dbReference type="NCBI Taxonomy" id="63787"/>
    <lineage>
        <taxon>Eukaryota</taxon>
        <taxon>Viridiplantae</taxon>
        <taxon>Streptophyta</taxon>
        <taxon>Embryophyta</taxon>
        <taxon>Tracheophyta</taxon>
        <taxon>Spermatophyta</taxon>
        <taxon>Magnoliopsida</taxon>
        <taxon>eudicotyledons</taxon>
        <taxon>Gunneridae</taxon>
        <taxon>Pentapetalae</taxon>
        <taxon>Saxifragales</taxon>
        <taxon>Crassulaceae</taxon>
        <taxon>Kalanchoe</taxon>
    </lineage>
</organism>
<evidence type="ECO:0000256" key="8">
    <source>
        <dbReference type="PROSITE-ProRule" id="PRU00175"/>
    </source>
</evidence>
<sequence>MRLDVDNMTYEELLALEESIGSVTTGLSKQVVMQSLTRTTFFTFAERGIQKECCSICQEDYVEDDELGTLTCGHGFHVQCIEQWLTCKNLCPLCKSAGLSTSSSSH</sequence>
<evidence type="ECO:0000259" key="9">
    <source>
        <dbReference type="PROSITE" id="PS50089"/>
    </source>
</evidence>
<dbReference type="InterPro" id="IPR001841">
    <property type="entry name" value="Znf_RING"/>
</dbReference>
<accession>A0A7N0UF30</accession>
<keyword evidence="11" id="KW-1185">Reference proteome</keyword>
<protein>
    <recommendedName>
        <fullName evidence="2">RING-type E3 ubiquitin transferase</fullName>
        <ecNumber evidence="2">2.3.2.27</ecNumber>
    </recommendedName>
</protein>
<feature type="domain" description="RING-type" evidence="9">
    <location>
        <begin position="54"/>
        <end position="95"/>
    </location>
</feature>
<dbReference type="OMA" id="APNIPMH"/>
<dbReference type="GO" id="GO:0061630">
    <property type="term" value="F:ubiquitin protein ligase activity"/>
    <property type="evidence" value="ECO:0007669"/>
    <property type="project" value="UniProtKB-EC"/>
</dbReference>
<keyword evidence="4" id="KW-0479">Metal-binding</keyword>
<evidence type="ECO:0000313" key="10">
    <source>
        <dbReference type="EnsemblPlants" id="Kaladp0064s0016.1.v1.1"/>
    </source>
</evidence>
<dbReference type="SUPFAM" id="SSF57850">
    <property type="entry name" value="RING/U-box"/>
    <property type="match status" value="1"/>
</dbReference>
<evidence type="ECO:0000256" key="2">
    <source>
        <dbReference type="ARBA" id="ARBA00012483"/>
    </source>
</evidence>
<evidence type="ECO:0000256" key="6">
    <source>
        <dbReference type="ARBA" id="ARBA00022786"/>
    </source>
</evidence>
<dbReference type="EC" id="2.3.2.27" evidence="2"/>
<evidence type="ECO:0000256" key="3">
    <source>
        <dbReference type="ARBA" id="ARBA00022679"/>
    </source>
</evidence>
<dbReference type="AlphaFoldDB" id="A0A7N0UF30"/>
<dbReference type="PANTHER" id="PTHR22937">
    <property type="entry name" value="E3 UBIQUITIN-PROTEIN LIGASE RNF165"/>
    <property type="match status" value="1"/>
</dbReference>
<dbReference type="Gene3D" id="3.30.40.10">
    <property type="entry name" value="Zinc/RING finger domain, C3HC4 (zinc finger)"/>
    <property type="match status" value="1"/>
</dbReference>
<evidence type="ECO:0000256" key="1">
    <source>
        <dbReference type="ARBA" id="ARBA00000900"/>
    </source>
</evidence>
<dbReference type="EnsemblPlants" id="Kaladp0064s0016.1.v1.1">
    <property type="protein sequence ID" value="Kaladp0064s0016.1.v1.1"/>
    <property type="gene ID" value="Kaladp0064s0016.v1.1"/>
</dbReference>
<proteinExistence type="predicted"/>
<keyword evidence="3" id="KW-0808">Transferase</keyword>
<dbReference type="GO" id="GO:0008270">
    <property type="term" value="F:zinc ion binding"/>
    <property type="evidence" value="ECO:0007669"/>
    <property type="project" value="UniProtKB-KW"/>
</dbReference>
<dbReference type="Pfam" id="PF13639">
    <property type="entry name" value="zf-RING_2"/>
    <property type="match status" value="1"/>
</dbReference>
<reference evidence="10" key="1">
    <citation type="submission" date="2021-01" db="UniProtKB">
        <authorList>
            <consortium name="EnsemblPlants"/>
        </authorList>
    </citation>
    <scope>IDENTIFICATION</scope>
</reference>
<dbReference type="Gramene" id="Kaladp0064s0016.1.v1.1">
    <property type="protein sequence ID" value="Kaladp0064s0016.1.v1.1"/>
    <property type="gene ID" value="Kaladp0064s0016.v1.1"/>
</dbReference>
<dbReference type="PANTHER" id="PTHR22937:SF208">
    <property type="entry name" value="RING-TYPE E3 UBIQUITIN TRANSFERASE"/>
    <property type="match status" value="1"/>
</dbReference>
<keyword evidence="7" id="KW-0862">Zinc</keyword>